<comment type="subcellular location">
    <subcellularLocation>
        <location evidence="1">Secreted</location>
    </subcellularLocation>
</comment>
<dbReference type="GO" id="GO:0008201">
    <property type="term" value="F:heparin binding"/>
    <property type="evidence" value="ECO:0007669"/>
    <property type="project" value="TreeGrafter"/>
</dbReference>
<sequence>MNTLIVLILASVALFELPHRTAVHAVRPRVQAASGPSNAKNAAAARTLAQEIRSKPADNKGALKTLHEQLLQATHHEDEMVQMVRDSLMHNALHEAIDEKIVDQSFIRTLALVGEPPLINDVTRDTLLVNSIMEDVNFTFGENVFAWKTLEHMNHDQHVIVGFSQEKIVILYEHFGEYSLQQEVPMDTVPTAFEVITVWDSTDETAVSCLVVATEQVLVWYTMRSKANFALTEEWRWPVYKTITLINHIRHNDTDMLLMIGSHPNPRRSVSATLYEFNFERHQFWLMQMLELDFPCRSVGIVNNGNNFLIAIPQNDTARIYKLKTGHKYRGRFDLIANYTSEKINAVGAFQIGRYLYIAIGGKSPQILRYINGNFTSQNIPAEAFETVEAFFVIPTRTYRDDMILLVQHKMTFSTHELQRLEILVWNGESFDIRSNIPCYVENDITGNEVSCMLDLYRASGIVGSTIIQRGNQVSMIIPRYQAHSSLFHLNVGMLSGSHPITQKIQEMHETIDAFTKIIKYQDSVIVQAMELIAEASQLDQKRVTLENCSIDTIQANVAVLHANFRWPESGINIGNATWKHEDTAIDVPAIVQAMEYERSQLVPLEHQLKYTVRRNNHSFSLDLEQPLRVHGKVEIGGSLVTDDLYVRRLEEEPFTIRNPRQTEDSLKELHVKDLKVRYLNFDNLNGVPATELVFNTGDKIELTNKLVVDESLTVDNMILPKGGTVNGVDLSESTIYFNCKNRRWRELRFEHLQVAENVAVQDTINGIRLDVQKFRTALREASADKPDVLVADRLVLDGSVYFETFNGVPWLDFIQRIVLKNRPNRLRELRIDGSLILEHPNTTVYHLNELAFPSDYLLSSSPREAVVTGYKRFVNTTHINILDIEQTVNDIDLKEIVTLQDDQHIPGNVTFAELHVSERLEVKGAVRGKHIDEFLDNPTLLQTALVKAACQFKKLHVDGPVIVKGSLNGGDELDAVLADVVYDTEHNVEIAASKRIQSAEFLGKVSLESGMINEFRLDEFVTRSTEQEFDVSEIVGDVFFQDLTVDGLFDGINVTQLDLNSIKLFGDQYTEASLVFKNPADVPFPDIDVKELRVEKSLNSKARSQFLDIDQEEIVLTGDIVFDHLNVNHLELVRSPLDGPLKMIGNVHLPTFDSLRFSLTRPQHILAPFFIDKLFINGQLQTASINGHDFRSLKADLEKLDNFKNNLLMGNIPIENLYIGGDLQVNMLNDVNFDGLLQEVIWLDRTNRIPDTVHFLDPLIVKENLTARGLVNDVVFNEFLSDLVLKTDQVAEFYASKVFVNGLVVEGNISTESINNVLVSDLALKNQTIYLRGDVEVIGDVYVNHLLVEERLNGEPMRNLLDRYKYDSARDVHVIKGDLYFQHAAIKSMNVQGSLNQIPNVDAFLASLIRKNQDYNFTKPMVFNNEVVFEKGVTIGNLNGADISNIASEIVRINDPNPVDLYAEVVFEDEVRVEYLQIRGDLIAPNVNGINPNSWLKNGIMTNQNAEIFAKVVFEPGTFVAEHVNAQLLNGQPTSHIITLTTPQTIEAPVFLNEITITQPLDVGGLINGVNFLYQRQNTLMTYGNQHIRVPTVFNSVRVLNSLTLPPIINGRPFGRPVLLGPQMTIESPISFRKLRVKSLVTEDMLSGVDFNAWYHNSLWTAGREHQVIEGPVIARNVRFGADVEGNGKINGVDINDVIQRMKAAKQNVEDQLLDYRAELRSMCSTTKKLVGSSQKQVYYFKYFVQRQVINGGQPIESFHFFDHLGYHFLAINVGCESQFYQWDPVGRAFVPMFKFYTGVVEEWQTVVDGDRGVYLVTRSSSEITKCKILGVGVWLFSAVQLRLVWNAAEPELVHAIESDPSKPDSFYVLKGTKMYEYTVDGNVVEQWNLPKTETGYKFVPNEVGLGLAVSDGKMLVVLASVNRSSNARRKRSPEELIRMALFSSQSMYDRISPKNFSSEKLGAAFSAQWDTTEVIEADDLQPRPQPDKLINGTLVHVNVDIDPPVRSLQDEVAPPEAMIAREIPLGGIFTAENPNFPEYSRGEMIAFRAGSHNRKRNLVAVSTVVDSVIHGNNDVIKIYVDIQTGLLYQVLHCHRPSQLTALELRDETVLVFLEDRRSVQVYIYRGMQGFVKLTSFHLAAPVVQMRAVALPQPSQLKCRSHYLAIATEGHELVFLKAKTQGDCGLQVDVDCTVD</sequence>
<name>A0A1Q3EVJ5_CULTA</name>
<organism evidence="4">
    <name type="scientific">Culex tarsalis</name>
    <name type="common">Encephalitis mosquito</name>
    <dbReference type="NCBI Taxonomy" id="7177"/>
    <lineage>
        <taxon>Eukaryota</taxon>
        <taxon>Metazoa</taxon>
        <taxon>Ecdysozoa</taxon>
        <taxon>Arthropoda</taxon>
        <taxon>Hexapoda</taxon>
        <taxon>Insecta</taxon>
        <taxon>Pterygota</taxon>
        <taxon>Neoptera</taxon>
        <taxon>Endopterygota</taxon>
        <taxon>Diptera</taxon>
        <taxon>Nematocera</taxon>
        <taxon>Culicoidea</taxon>
        <taxon>Culicidae</taxon>
        <taxon>Culicinae</taxon>
        <taxon>Culicini</taxon>
        <taxon>Culex</taxon>
        <taxon>Culex</taxon>
    </lineage>
</organism>
<keyword evidence="2" id="KW-0964">Secreted</keyword>
<dbReference type="GO" id="GO:0009986">
    <property type="term" value="C:cell surface"/>
    <property type="evidence" value="ECO:0007669"/>
    <property type="project" value="TreeGrafter"/>
</dbReference>
<dbReference type="GO" id="GO:0005576">
    <property type="term" value="C:extracellular region"/>
    <property type="evidence" value="ECO:0007669"/>
    <property type="project" value="UniProtKB-SubCell"/>
</dbReference>
<reference evidence="4" key="1">
    <citation type="submission" date="2017-01" db="EMBL/GenBank/DDBJ databases">
        <title>A deep insight into the sialotranscriptome of adult male and female Cluex tarsalis mosquitoes.</title>
        <authorList>
            <person name="Ribeiro J.M."/>
            <person name="Moreira F."/>
            <person name="Bernard K.A."/>
            <person name="Calvo E."/>
        </authorList>
    </citation>
    <scope>NUCLEOTIDE SEQUENCE</scope>
    <source>
        <strain evidence="4">Kern County</strain>
        <tissue evidence="4">Salivary glands</tissue>
    </source>
</reference>
<keyword evidence="3" id="KW-0732">Signal</keyword>
<dbReference type="EMBL" id="GFDL01015807">
    <property type="protein sequence ID" value="JAV19238.1"/>
    <property type="molecule type" value="Transcribed_RNA"/>
</dbReference>
<dbReference type="PANTHER" id="PTHR22918">
    <property type="entry name" value="SEMINAL PLASMA PROTEIN"/>
    <property type="match status" value="1"/>
</dbReference>
<evidence type="ECO:0000313" key="4">
    <source>
        <dbReference type="EMBL" id="JAV19238.1"/>
    </source>
</evidence>
<evidence type="ECO:0000256" key="3">
    <source>
        <dbReference type="SAM" id="SignalP"/>
    </source>
</evidence>
<feature type="signal peptide" evidence="3">
    <location>
        <begin position="1"/>
        <end position="25"/>
    </location>
</feature>
<feature type="chain" id="PRO_5013224717" evidence="3">
    <location>
        <begin position="26"/>
        <end position="2196"/>
    </location>
</feature>
<accession>A0A1Q3EVJ5</accession>
<proteinExistence type="predicted"/>
<evidence type="ECO:0000256" key="2">
    <source>
        <dbReference type="ARBA" id="ARBA00022525"/>
    </source>
</evidence>
<dbReference type="PANTHER" id="PTHR22918:SF6">
    <property type="entry name" value="EG:8D8.1 PROTEIN-RELATED"/>
    <property type="match status" value="1"/>
</dbReference>
<protein>
    <submittedName>
        <fullName evidence="4">Putative conserved secreted protein</fullName>
    </submittedName>
</protein>
<dbReference type="InterPro" id="IPR051666">
    <property type="entry name" value="SP_Capacitation_Regulator"/>
</dbReference>
<evidence type="ECO:0000256" key="1">
    <source>
        <dbReference type="ARBA" id="ARBA00004613"/>
    </source>
</evidence>